<dbReference type="EMBL" id="FWFY01000005">
    <property type="protein sequence ID" value="SLN45074.1"/>
    <property type="molecule type" value="Genomic_DNA"/>
</dbReference>
<feature type="domain" description="DUF4334" evidence="3">
    <location>
        <begin position="462"/>
        <end position="514"/>
    </location>
</feature>
<evidence type="ECO:0000313" key="7">
    <source>
        <dbReference type="Proteomes" id="UP000240624"/>
    </source>
</evidence>
<feature type="domain" description="GXWXG" evidence="2">
    <location>
        <begin position="366"/>
        <end position="418"/>
    </location>
</feature>
<dbReference type="Proteomes" id="UP000240624">
    <property type="component" value="Unassembled WGS sequence"/>
</dbReference>
<evidence type="ECO:0000259" key="1">
    <source>
        <dbReference type="Pfam" id="PF12706"/>
    </source>
</evidence>
<dbReference type="SUPFAM" id="SSF56281">
    <property type="entry name" value="Metallo-hydrolase/oxidoreductase"/>
    <property type="match status" value="1"/>
</dbReference>
<dbReference type="Pfam" id="PF14232">
    <property type="entry name" value="DUF4334"/>
    <property type="match status" value="1"/>
</dbReference>
<dbReference type="InterPro" id="IPR036866">
    <property type="entry name" value="RibonucZ/Hydroxyglut_hydro"/>
</dbReference>
<dbReference type="InterPro" id="IPR025951">
    <property type="entry name" value="GXWXG_dom"/>
</dbReference>
<dbReference type="PANTHER" id="PTHR46018:SF7">
    <property type="entry name" value="RIBONUCLEASE Z"/>
    <property type="match status" value="1"/>
</dbReference>
<feature type="domain" description="Metallo-beta-lactamase" evidence="1">
    <location>
        <begin position="214"/>
        <end position="307"/>
    </location>
</feature>
<dbReference type="NCBIfam" id="NF002558">
    <property type="entry name" value="PRK02126.1"/>
    <property type="match status" value="1"/>
</dbReference>
<dbReference type="InterPro" id="IPR001279">
    <property type="entry name" value="Metallo-B-lactamas"/>
</dbReference>
<protein>
    <submittedName>
        <fullName evidence="4">Ribonuclease BN (tRNA processing enzyme)</fullName>
    </submittedName>
    <submittedName>
        <fullName evidence="5">Ribonuclease Z</fullName>
        <ecNumber evidence="5">3.1.26.11</ecNumber>
    </submittedName>
</protein>
<reference evidence="4 7" key="2">
    <citation type="submission" date="2018-03" db="EMBL/GenBank/DDBJ databases">
        <title>Genomic Encyclopedia of Archaeal and Bacterial Type Strains, Phase II (KMG-II): from individual species to whole genera.</title>
        <authorList>
            <person name="Goeker M."/>
        </authorList>
    </citation>
    <scope>NUCLEOTIDE SEQUENCE [LARGE SCALE GENOMIC DNA]</scope>
    <source>
        <strain evidence="4 7">DSM 29956</strain>
    </source>
</reference>
<dbReference type="GO" id="GO:0042781">
    <property type="term" value="F:3'-tRNA processing endoribonuclease activity"/>
    <property type="evidence" value="ECO:0007669"/>
    <property type="project" value="UniProtKB-EC"/>
</dbReference>
<dbReference type="Pfam" id="PF12706">
    <property type="entry name" value="Lactamase_B_2"/>
    <property type="match status" value="1"/>
</dbReference>
<dbReference type="Proteomes" id="UP000193495">
    <property type="component" value="Unassembled WGS sequence"/>
</dbReference>
<accession>A0A1X6Z9Q1</accession>
<evidence type="ECO:0000313" key="4">
    <source>
        <dbReference type="EMBL" id="PSK86485.1"/>
    </source>
</evidence>
<keyword evidence="7" id="KW-1185">Reference proteome</keyword>
<gene>
    <name evidence="5" type="primary">rnz</name>
    <name evidence="4" type="ORF">CLV79_105192</name>
    <name evidence="5" type="ORF">LOS8367_01980</name>
</gene>
<sequence>MTQLVQPRLVNPPEGDPGLYLDFRFGRRALLFDLGDLAPLTPRELLRVSHAFVSHAHMDHVAGFDRLLRLRLHRPRPLTIIGPEGFLRQTENRLGAFTWNLLDESSVDFRLTVQEFDGSHISAAAEFRAREAFRRRDLPPPALDPGIVLAETDFTVESTALDHKVPSLGFALQERLRVNVWRSALDARGLPVGPWIDAAKTAIRAGAPDERCIEIPGHGPMRLGDLCGSVLQVGAGQRVAYVTDAADTAANRDRIVGLARDADQLFIEAAFLEADRDLATATAHLTARSAGELARAAGARRVSGFHHSARYSEDAGLLAAELAAAADPDAATDADNPPASVANGEPNWVRRWRRSGLSTEAALIRFDGLPSIDTGELIGSWQGVGLPTGHPLDGLLERLGWRGKRFESEDRVDPLIFEPGVRLDPARLPMKTALRWPRLAQSPLSRAGFSLLRPALRAHGPAAHLAPIRFRGCTSAAMIYDRQPITDHFRRIDATRVLGLMQTRMAPPYFFLLRAEE</sequence>
<reference evidence="5 6" key="1">
    <citation type="submission" date="2017-03" db="EMBL/GenBank/DDBJ databases">
        <authorList>
            <person name="Afonso C.L."/>
            <person name="Miller P.J."/>
            <person name="Scott M.A."/>
            <person name="Spackman E."/>
            <person name="Goraichik I."/>
            <person name="Dimitrov K.M."/>
            <person name="Suarez D.L."/>
            <person name="Swayne D.E."/>
        </authorList>
    </citation>
    <scope>NUCLEOTIDE SEQUENCE [LARGE SCALE GENOMIC DNA]</scope>
    <source>
        <strain evidence="5 6">CECT 8367</strain>
    </source>
</reference>
<dbReference type="EC" id="3.1.26.11" evidence="5"/>
<dbReference type="PANTHER" id="PTHR46018">
    <property type="entry name" value="ZINC PHOSPHODIESTERASE ELAC PROTEIN 1"/>
    <property type="match status" value="1"/>
</dbReference>
<dbReference type="Pfam" id="PF14231">
    <property type="entry name" value="GXWXG"/>
    <property type="match status" value="1"/>
</dbReference>
<dbReference type="InterPro" id="IPR025568">
    <property type="entry name" value="DUF4334"/>
</dbReference>
<dbReference type="EMBL" id="PYGB01000005">
    <property type="protein sequence ID" value="PSK86485.1"/>
    <property type="molecule type" value="Genomic_DNA"/>
</dbReference>
<dbReference type="Gene3D" id="3.60.15.10">
    <property type="entry name" value="Ribonuclease Z/Hydroxyacylglutathione hydrolase-like"/>
    <property type="match status" value="1"/>
</dbReference>
<evidence type="ECO:0000259" key="2">
    <source>
        <dbReference type="Pfam" id="PF14231"/>
    </source>
</evidence>
<evidence type="ECO:0000259" key="3">
    <source>
        <dbReference type="Pfam" id="PF14232"/>
    </source>
</evidence>
<organism evidence="5 6">
    <name type="scientific">Limimaricola soesokkakensis</name>
    <dbReference type="NCBI Taxonomy" id="1343159"/>
    <lineage>
        <taxon>Bacteria</taxon>
        <taxon>Pseudomonadati</taxon>
        <taxon>Pseudomonadota</taxon>
        <taxon>Alphaproteobacteria</taxon>
        <taxon>Rhodobacterales</taxon>
        <taxon>Paracoccaceae</taxon>
        <taxon>Limimaricola</taxon>
    </lineage>
</organism>
<evidence type="ECO:0000313" key="5">
    <source>
        <dbReference type="EMBL" id="SLN45074.1"/>
    </source>
</evidence>
<name>A0A1X6Z9Q1_9RHOB</name>
<proteinExistence type="predicted"/>
<dbReference type="RefSeq" id="WP_207569247.1">
    <property type="nucleotide sequence ID" value="NZ_FWFY01000005.1"/>
</dbReference>
<dbReference type="Gene3D" id="2.40.128.580">
    <property type="entry name" value="GXWXG domain"/>
    <property type="match status" value="1"/>
</dbReference>
<dbReference type="AlphaFoldDB" id="A0A1X6Z9Q1"/>
<evidence type="ECO:0000313" key="6">
    <source>
        <dbReference type="Proteomes" id="UP000193495"/>
    </source>
</evidence>
<keyword evidence="5" id="KW-0378">Hydrolase</keyword>